<dbReference type="InterPro" id="IPR016024">
    <property type="entry name" value="ARM-type_fold"/>
</dbReference>
<dbReference type="SUPFAM" id="SSF48371">
    <property type="entry name" value="ARM repeat"/>
    <property type="match status" value="2"/>
</dbReference>
<protein>
    <submittedName>
        <fullName evidence="2">PE-PGRS family protein</fullName>
    </submittedName>
</protein>
<dbReference type="RefSeq" id="WP_386706833.1">
    <property type="nucleotide sequence ID" value="NZ_JBHXIJ010000002.1"/>
</dbReference>
<accession>A0ABW6FCR9</accession>
<evidence type="ECO:0000313" key="3">
    <source>
        <dbReference type="Proteomes" id="UP001598448"/>
    </source>
</evidence>
<sequence>MTSGGRETLHDAVDRAGLELVAFGQGAEGDVLAPRAAWRSVIGQEAEPTAEVRLDHPSLAAEVNDQWYRLATEHGLIGPDGSFLVQIFSDYWTKARLTDHWDLAGATHHEFVTLSTDGDTLLGVTGEEYAVWLVVETGVRERREAAARALAQETPEERDAAWESVPFTGLGGARPVPGRAMSRIGGSWIEGLAGNPAARTLPVFSRLLAVEPGLFRYRSLPSELIDYWISHPDPDVRKGLAEHRGLTPEQRGRLIAGFPAPLRAHLVEDQAPLPAEILRELAADAAPSVRRAVAGRDDLEADLGAVLARDRDPTVRSAVCGSPWTRLTPETRARLLADTDEPVRTEALLAHHRSAPMPRSVFDTLTTEQARDRATRQCVLTRALAQRLAGYVRDEPAPVATGPRTERDEADRRVALADNPHLPPDLVLALAKDAGPGLRLKLSTHPGLSEQQRVSIPVDIDPHAMLHPLPWVLAAQDDPDLLRRCASSAHLLVRSSVACVPVLPPDIVELLARDQERVVRIFLNENSDAAPGTMLPALFREWDGSLSGRSPYDHPNFPRQGMLRFADDPHPRMRQTALRDPESTPELVERLSRDPHPEVRLRALKDPRLSPSSVVRLLDDSSDTVRSFAARDPRLPARAIKRLLHDSRTAWDAAANPAIPEAVMHRLISRATGR</sequence>
<proteinExistence type="predicted"/>
<dbReference type="Proteomes" id="UP001598448">
    <property type="component" value="Unassembled WGS sequence"/>
</dbReference>
<comment type="caution">
    <text evidence="2">The sequence shown here is derived from an EMBL/GenBank/DDBJ whole genome shotgun (WGS) entry which is preliminary data.</text>
</comment>
<organism evidence="2 3">
    <name type="scientific">Streptomyces albidochromogenes</name>
    <dbReference type="NCBI Taxonomy" id="329524"/>
    <lineage>
        <taxon>Bacteria</taxon>
        <taxon>Bacillati</taxon>
        <taxon>Actinomycetota</taxon>
        <taxon>Actinomycetes</taxon>
        <taxon>Kitasatosporales</taxon>
        <taxon>Streptomycetaceae</taxon>
        <taxon>Streptomyces</taxon>
    </lineage>
</organism>
<evidence type="ECO:0000256" key="1">
    <source>
        <dbReference type="SAM" id="MobiDB-lite"/>
    </source>
</evidence>
<reference evidence="2 3" key="1">
    <citation type="submission" date="2024-09" db="EMBL/GenBank/DDBJ databases">
        <title>The Natural Products Discovery Center: Release of the First 8490 Sequenced Strains for Exploring Actinobacteria Biosynthetic Diversity.</title>
        <authorList>
            <person name="Kalkreuter E."/>
            <person name="Kautsar S.A."/>
            <person name="Yang D."/>
            <person name="Bader C.D."/>
            <person name="Teijaro C.N."/>
            <person name="Fluegel L."/>
            <person name="Davis C.M."/>
            <person name="Simpson J.R."/>
            <person name="Lauterbach L."/>
            <person name="Steele A.D."/>
            <person name="Gui C."/>
            <person name="Meng S."/>
            <person name="Li G."/>
            <person name="Viehrig K."/>
            <person name="Ye F."/>
            <person name="Su P."/>
            <person name="Kiefer A.F."/>
            <person name="Nichols A."/>
            <person name="Cepeda A.J."/>
            <person name="Yan W."/>
            <person name="Fan B."/>
            <person name="Jiang Y."/>
            <person name="Adhikari A."/>
            <person name="Zheng C.-J."/>
            <person name="Schuster L."/>
            <person name="Cowan T.M."/>
            <person name="Smanski M.J."/>
            <person name="Chevrette M.G."/>
            <person name="De Carvalho L.P.S."/>
            <person name="Shen B."/>
        </authorList>
    </citation>
    <scope>NUCLEOTIDE SEQUENCE [LARGE SCALE GENOMIC DNA]</scope>
    <source>
        <strain evidence="2 3">NPDC058348</strain>
    </source>
</reference>
<dbReference type="InterPro" id="IPR011989">
    <property type="entry name" value="ARM-like"/>
</dbReference>
<dbReference type="EMBL" id="JBHXIJ010000002">
    <property type="protein sequence ID" value="MFD5097463.1"/>
    <property type="molecule type" value="Genomic_DNA"/>
</dbReference>
<keyword evidence="3" id="KW-1185">Reference proteome</keyword>
<feature type="region of interest" description="Disordered" evidence="1">
    <location>
        <begin position="572"/>
        <end position="592"/>
    </location>
</feature>
<gene>
    <name evidence="2" type="ORF">ACFWJN_00500</name>
</gene>
<name>A0ABW6FCR9_9ACTN</name>
<evidence type="ECO:0000313" key="2">
    <source>
        <dbReference type="EMBL" id="MFD5097463.1"/>
    </source>
</evidence>
<dbReference type="Gene3D" id="1.25.10.10">
    <property type="entry name" value="Leucine-rich Repeat Variant"/>
    <property type="match status" value="1"/>
</dbReference>